<keyword evidence="1" id="KW-0472">Membrane</keyword>
<feature type="transmembrane region" description="Helical" evidence="1">
    <location>
        <begin position="6"/>
        <end position="30"/>
    </location>
</feature>
<dbReference type="Proteomes" id="UP000815325">
    <property type="component" value="Unassembled WGS sequence"/>
</dbReference>
<feature type="transmembrane region" description="Helical" evidence="1">
    <location>
        <begin position="89"/>
        <end position="109"/>
    </location>
</feature>
<feature type="transmembrane region" description="Helical" evidence="1">
    <location>
        <begin position="459"/>
        <end position="479"/>
    </location>
</feature>
<dbReference type="EMBL" id="MU069487">
    <property type="protein sequence ID" value="KAF5841358.1"/>
    <property type="molecule type" value="Genomic_DNA"/>
</dbReference>
<keyword evidence="1" id="KW-0812">Transmembrane</keyword>
<dbReference type="PANTHER" id="PTHR12560:SF0">
    <property type="entry name" value="LD18904P"/>
    <property type="match status" value="1"/>
</dbReference>
<reference evidence="2" key="1">
    <citation type="submission" date="2017-08" db="EMBL/GenBank/DDBJ databases">
        <authorList>
            <person name="Polle J.E."/>
            <person name="Barry K."/>
            <person name="Cushman J."/>
            <person name="Schmutz J."/>
            <person name="Tran D."/>
            <person name="Hathwaick L.T."/>
            <person name="Yim W.C."/>
            <person name="Jenkins J."/>
            <person name="Mckie-Krisberg Z.M."/>
            <person name="Prochnik S."/>
            <person name="Lindquist E."/>
            <person name="Dockter R.B."/>
            <person name="Adam C."/>
            <person name="Molina H."/>
            <person name="Bunkerborg J."/>
            <person name="Jin E."/>
            <person name="Buchheim M."/>
            <person name="Magnuson J."/>
        </authorList>
    </citation>
    <scope>NUCLEOTIDE SEQUENCE</scope>
    <source>
        <strain evidence="2">CCAP 19/18</strain>
    </source>
</reference>
<dbReference type="PANTHER" id="PTHR12560">
    <property type="entry name" value="LONGEVITY ASSURANCE FACTOR 1 LAG1"/>
    <property type="match status" value="1"/>
</dbReference>
<feature type="transmembrane region" description="Helical" evidence="1">
    <location>
        <begin position="129"/>
        <end position="152"/>
    </location>
</feature>
<feature type="transmembrane region" description="Helical" evidence="1">
    <location>
        <begin position="42"/>
        <end position="63"/>
    </location>
</feature>
<protein>
    <submittedName>
        <fullName evidence="2">Uncharacterized protein</fullName>
    </submittedName>
</protein>
<name>A0ABQ7H3B2_DUNSA</name>
<evidence type="ECO:0000313" key="3">
    <source>
        <dbReference type="Proteomes" id="UP000815325"/>
    </source>
</evidence>
<keyword evidence="1" id="KW-1133">Transmembrane helix</keyword>
<accession>A0ABQ7H3B2</accession>
<dbReference type="InterPro" id="IPR016439">
    <property type="entry name" value="Lag1/Lac1-like"/>
</dbReference>
<evidence type="ECO:0000313" key="2">
    <source>
        <dbReference type="EMBL" id="KAF5841358.1"/>
    </source>
</evidence>
<gene>
    <name evidence="2" type="ORF">DUNSADRAFT_13226</name>
</gene>
<keyword evidence="3" id="KW-1185">Reference proteome</keyword>
<proteinExistence type="predicted"/>
<comment type="caution">
    <text evidence="2">The sequence shown here is derived from an EMBL/GenBank/DDBJ whole genome shotgun (WGS) entry which is preliminary data.</text>
</comment>
<organism evidence="2 3">
    <name type="scientific">Dunaliella salina</name>
    <name type="common">Green alga</name>
    <name type="synonym">Protococcus salinus</name>
    <dbReference type="NCBI Taxonomy" id="3046"/>
    <lineage>
        <taxon>Eukaryota</taxon>
        <taxon>Viridiplantae</taxon>
        <taxon>Chlorophyta</taxon>
        <taxon>core chlorophytes</taxon>
        <taxon>Chlorophyceae</taxon>
        <taxon>CS clade</taxon>
        <taxon>Chlamydomonadales</taxon>
        <taxon>Dunaliellaceae</taxon>
        <taxon>Dunaliella</taxon>
    </lineage>
</organism>
<feature type="transmembrane region" description="Helical" evidence="1">
    <location>
        <begin position="172"/>
        <end position="191"/>
    </location>
</feature>
<evidence type="ECO:0000256" key="1">
    <source>
        <dbReference type="SAM" id="Phobius"/>
    </source>
</evidence>
<sequence length="484" mass="54779">MDIMDIVRVCMLLLLLLFVPLSLVLVVALPRSILKFIWDYDINPGALLGLPMVLLAIVAANMVQPGHGVENDVLGHPQLEQVFLLGNRWADYGLAFSFALVFPLLRAFLRGFFLIDFLDFSVHAKDHQWRLTVNTIFIVTAIFATFQEKWFWDTSFFTASWLSCKAMSKGTLLLYTLETSFYTQAILFLFVKEVSRIFKYLSDGSRDSEATATHQHMLKVIFDHIATIMLLLYYGTNSTHAGVMFMLLHDVSYVLSKAMLHNTWFDSFLCKISNKLDMKSFWYHYCTGEFDLQFNIALKAVLTWLTLFPAITRSTLKEHSLCKSLPLLILPLFWAKAPTFWAKQISKIIIQFAQALCMLRQAYDDGVHYLTQGPIHLTNRRQNLEWNQNVIESSPEPSSSKSSQSRMVQAAGWLQAGLQQVGCVAAENIERGLVSFAAHFADALVRSTAHFANALIRSAALFAAAAVIITLLFCTTWLATRLVS</sequence>